<name>A0A1H5YXZ2_9RHOB</name>
<evidence type="ECO:0000256" key="1">
    <source>
        <dbReference type="SAM" id="Phobius"/>
    </source>
</evidence>
<keyword evidence="1" id="KW-0812">Transmembrane</keyword>
<reference evidence="2 3" key="1">
    <citation type="submission" date="2016-10" db="EMBL/GenBank/DDBJ databases">
        <authorList>
            <person name="de Groot N.N."/>
        </authorList>
    </citation>
    <scope>NUCLEOTIDE SEQUENCE [LARGE SCALE GENOMIC DNA]</scope>
    <source>
        <strain evidence="2 3">DSM 26915</strain>
    </source>
</reference>
<dbReference type="OrthoDB" id="5354324at2"/>
<dbReference type="InterPro" id="IPR011088">
    <property type="entry name" value="Phage_phiNM3_A0EWY4"/>
</dbReference>
<proteinExistence type="predicted"/>
<dbReference type="RefSeq" id="WP_103910612.1">
    <property type="nucleotide sequence ID" value="NZ_FNUZ01000003.1"/>
</dbReference>
<gene>
    <name evidence="2" type="ORF">SAMN04488045_2290</name>
</gene>
<keyword evidence="1" id="KW-1133">Transmembrane helix</keyword>
<dbReference type="AlphaFoldDB" id="A0A1H5YXZ2"/>
<organism evidence="2 3">
    <name type="scientific">Thalassococcus halodurans</name>
    <dbReference type="NCBI Taxonomy" id="373675"/>
    <lineage>
        <taxon>Bacteria</taxon>
        <taxon>Pseudomonadati</taxon>
        <taxon>Pseudomonadota</taxon>
        <taxon>Alphaproteobacteria</taxon>
        <taxon>Rhodobacterales</taxon>
        <taxon>Roseobacteraceae</taxon>
        <taxon>Thalassococcus</taxon>
    </lineage>
</organism>
<sequence length="211" mass="24460">MSYVKWIAIILFWGFVALFLLYTLPQNDIARVTDTYEKRMDLGNNSMFWARPEAGSSSSTSRDVFFIQTRLANGDVMVYRNEDTGWGWPPYFKFDSSNLQAEAVDFKSTAAEPQWVAITHYGARFEFLTIFPNALSIRPVEGPDVRIIPWKAIIILIILAAIFWALYVRWRRFRHNRIDPVIDEIADGIDDAGHSLAEKRRSLKDWFRGSK</sequence>
<keyword evidence="3" id="KW-1185">Reference proteome</keyword>
<evidence type="ECO:0000313" key="3">
    <source>
        <dbReference type="Proteomes" id="UP000236752"/>
    </source>
</evidence>
<dbReference type="Pfam" id="PF07509">
    <property type="entry name" value="DUF1523"/>
    <property type="match status" value="1"/>
</dbReference>
<evidence type="ECO:0000313" key="2">
    <source>
        <dbReference type="EMBL" id="SEG28315.1"/>
    </source>
</evidence>
<evidence type="ECO:0008006" key="4">
    <source>
        <dbReference type="Google" id="ProtNLM"/>
    </source>
</evidence>
<dbReference type="EMBL" id="FNUZ01000003">
    <property type="protein sequence ID" value="SEG28315.1"/>
    <property type="molecule type" value="Genomic_DNA"/>
</dbReference>
<dbReference type="Proteomes" id="UP000236752">
    <property type="component" value="Unassembled WGS sequence"/>
</dbReference>
<feature type="transmembrane region" description="Helical" evidence="1">
    <location>
        <begin position="6"/>
        <end position="24"/>
    </location>
</feature>
<accession>A0A1H5YXZ2</accession>
<keyword evidence="1" id="KW-0472">Membrane</keyword>
<protein>
    <recommendedName>
        <fullName evidence="4">DUF1523 domain-containing protein</fullName>
    </recommendedName>
</protein>
<feature type="transmembrane region" description="Helical" evidence="1">
    <location>
        <begin position="147"/>
        <end position="168"/>
    </location>
</feature>